<dbReference type="Proteomes" id="UP000603434">
    <property type="component" value="Unassembled WGS sequence"/>
</dbReference>
<evidence type="ECO:0000256" key="7">
    <source>
        <dbReference type="SAM" id="Phobius"/>
    </source>
</evidence>
<evidence type="ECO:0000259" key="8">
    <source>
        <dbReference type="Pfam" id="PF02706"/>
    </source>
</evidence>
<dbReference type="InterPro" id="IPR032807">
    <property type="entry name" value="GNVR"/>
</dbReference>
<feature type="domain" description="Polysaccharide chain length determinant N-terminal" evidence="8">
    <location>
        <begin position="6"/>
        <end position="99"/>
    </location>
</feature>
<evidence type="ECO:0000256" key="3">
    <source>
        <dbReference type="ARBA" id="ARBA00022692"/>
    </source>
</evidence>
<comment type="subcellular location">
    <subcellularLocation>
        <location evidence="1">Cell membrane</location>
        <topology evidence="1">Multi-pass membrane protein</topology>
    </subcellularLocation>
</comment>
<evidence type="ECO:0000256" key="2">
    <source>
        <dbReference type="ARBA" id="ARBA00022475"/>
    </source>
</evidence>
<protein>
    <submittedName>
        <fullName evidence="10">GumC family protein</fullName>
    </submittedName>
</protein>
<evidence type="ECO:0000256" key="4">
    <source>
        <dbReference type="ARBA" id="ARBA00022989"/>
    </source>
</evidence>
<feature type="transmembrane region" description="Helical" evidence="7">
    <location>
        <begin position="437"/>
        <end position="457"/>
    </location>
</feature>
<reference evidence="10 11" key="1">
    <citation type="submission" date="2020-08" db="EMBL/GenBank/DDBJ databases">
        <title>Bridging the membrane lipid divide: bacteria of the FCB group superphylum have the potential to synthesize archaeal ether lipids.</title>
        <authorList>
            <person name="Villanueva L."/>
            <person name="Von Meijenfeldt F.A.B."/>
            <person name="Westbye A.B."/>
            <person name="Yadav S."/>
            <person name="Hopmans E.C."/>
            <person name="Dutilh B.E."/>
            <person name="Sinninghe Damste J.S."/>
        </authorList>
    </citation>
    <scope>NUCLEOTIDE SEQUENCE [LARGE SCALE GENOMIC DNA]</scope>
    <source>
        <strain evidence="10">NIOZ-UU30</strain>
    </source>
</reference>
<dbReference type="Pfam" id="PF02706">
    <property type="entry name" value="Wzz"/>
    <property type="match status" value="1"/>
</dbReference>
<dbReference type="AlphaFoldDB" id="A0A8J6NRC1"/>
<keyword evidence="4 7" id="KW-1133">Transmembrane helix</keyword>
<dbReference type="GO" id="GO:0005886">
    <property type="term" value="C:plasma membrane"/>
    <property type="evidence" value="ECO:0007669"/>
    <property type="project" value="UniProtKB-SubCell"/>
</dbReference>
<dbReference type="InterPro" id="IPR003856">
    <property type="entry name" value="LPS_length_determ_N"/>
</dbReference>
<evidence type="ECO:0000313" key="11">
    <source>
        <dbReference type="Proteomes" id="UP000603434"/>
    </source>
</evidence>
<evidence type="ECO:0000256" key="1">
    <source>
        <dbReference type="ARBA" id="ARBA00004651"/>
    </source>
</evidence>
<evidence type="ECO:0000259" key="9">
    <source>
        <dbReference type="Pfam" id="PF13807"/>
    </source>
</evidence>
<keyword evidence="5 7" id="KW-0472">Membrane</keyword>
<dbReference type="GO" id="GO:0004713">
    <property type="term" value="F:protein tyrosine kinase activity"/>
    <property type="evidence" value="ECO:0007669"/>
    <property type="project" value="TreeGrafter"/>
</dbReference>
<feature type="coiled-coil region" evidence="6">
    <location>
        <begin position="205"/>
        <end position="232"/>
    </location>
</feature>
<proteinExistence type="predicted"/>
<accession>A0A8J6NRC1</accession>
<dbReference type="Pfam" id="PF13807">
    <property type="entry name" value="GNVR"/>
    <property type="match status" value="1"/>
</dbReference>
<evidence type="ECO:0000256" key="6">
    <source>
        <dbReference type="SAM" id="Coils"/>
    </source>
</evidence>
<comment type="caution">
    <text evidence="10">The sequence shown here is derived from an EMBL/GenBank/DDBJ whole genome shotgun (WGS) entry which is preliminary data.</text>
</comment>
<dbReference type="PANTHER" id="PTHR32309">
    <property type="entry name" value="TYROSINE-PROTEIN KINASE"/>
    <property type="match status" value="1"/>
</dbReference>
<sequence length="495" mass="57140">MNSEQSIHLSEYYLVLTKHKFLILASFVIVVTLTLLFSFLTKSVYQAAAVMVIDKQQNTSPLTGERLDYESYVSESLTFNTHFKLITSRAVLEKVIRNLKLDQPNPDREKLLGANFLIEFLRGLKKNLYLLFGKDLTPTLEEELSGLIEKLQEKIDIEQVRDTRILNLKVEDHDPALARDIANNLAKVYIEFDIDNRVKSSRNTLSWMSAQLYEMKKKLEDAEEEFLAYKQSEKLFSIAGRQKVIDQKIEEFNDAYLQTRNKRLELDAKLAELERSLQSKGSIIHVRSLAKNDLIESLYAQLLEAEMELTRLGKIFKDQHPKITQAESKLNQTQKKLDEELEKVMENLRAERTVLYNRENVFQKTITDFENDALDTSKKELKYGILQRNVDTNKKLYDTLLSKIEESHIVDTLDTSNIRIVQEAPLPLAPVKPKKRLNFILSIIFGLMTGVSLAFFLEYLDQTLRTEDDVQRYLGLPVLSVIPVADEKKAAPETK</sequence>
<dbReference type="InterPro" id="IPR050445">
    <property type="entry name" value="Bact_polysacc_biosynth/exp"/>
</dbReference>
<feature type="domain" description="Tyrosine-protein kinase G-rich" evidence="9">
    <location>
        <begin position="386"/>
        <end position="456"/>
    </location>
</feature>
<keyword evidence="3 7" id="KW-0812">Transmembrane</keyword>
<feature type="transmembrane region" description="Helical" evidence="7">
    <location>
        <begin position="21"/>
        <end position="40"/>
    </location>
</feature>
<evidence type="ECO:0000256" key="5">
    <source>
        <dbReference type="ARBA" id="ARBA00023136"/>
    </source>
</evidence>
<feature type="coiled-coil region" evidence="6">
    <location>
        <begin position="323"/>
        <end position="351"/>
    </location>
</feature>
<keyword evidence="2" id="KW-1003">Cell membrane</keyword>
<name>A0A8J6NRC1_9BACT</name>
<gene>
    <name evidence="10" type="ORF">H8E23_05285</name>
</gene>
<dbReference type="PANTHER" id="PTHR32309:SF13">
    <property type="entry name" value="FERRIC ENTEROBACTIN TRANSPORT PROTEIN FEPE"/>
    <property type="match status" value="1"/>
</dbReference>
<dbReference type="EMBL" id="JACNJH010000106">
    <property type="protein sequence ID" value="MBC8360790.1"/>
    <property type="molecule type" value="Genomic_DNA"/>
</dbReference>
<organism evidence="10 11">
    <name type="scientific">Candidatus Desulfatibia profunda</name>
    <dbReference type="NCBI Taxonomy" id="2841695"/>
    <lineage>
        <taxon>Bacteria</taxon>
        <taxon>Pseudomonadati</taxon>
        <taxon>Thermodesulfobacteriota</taxon>
        <taxon>Desulfobacteria</taxon>
        <taxon>Desulfobacterales</taxon>
        <taxon>Desulfobacterales incertae sedis</taxon>
        <taxon>Candidatus Desulfatibia</taxon>
    </lineage>
</organism>
<evidence type="ECO:0000313" key="10">
    <source>
        <dbReference type="EMBL" id="MBC8360790.1"/>
    </source>
</evidence>
<keyword evidence="6" id="KW-0175">Coiled coil</keyword>